<sequence length="200" mass="24234">MKYINFKRYKFSTIIKNIHSARYKFYRIYKLINLRKYNFSRIYNYLDPRRYNFSKIYKYLNIKRYKYIQIYVVGFIIFSIATYLSIPAFFNFEKSKMESVICKDFKIKCSIQGKINYSFFPSPRIKLKDFIIQDPSNVGKNLATVEDVVLKISPYNLSNKKKINITKIVLINAEIDFDLEKFNDYRIFYEKKFNSLPINL</sequence>
<gene>
    <name evidence="3" type="ORF">METZ01_LOCUS511756</name>
</gene>
<dbReference type="EMBL" id="UINC01227842">
    <property type="protein sequence ID" value="SVE58902.1"/>
    <property type="molecule type" value="Genomic_DNA"/>
</dbReference>
<feature type="transmembrane region" description="Helical" evidence="1">
    <location>
        <begin position="68"/>
        <end position="90"/>
    </location>
</feature>
<accession>A0A383EPP4</accession>
<feature type="non-terminal residue" evidence="3">
    <location>
        <position position="200"/>
    </location>
</feature>
<name>A0A383EPP4_9ZZZZ</name>
<protein>
    <recommendedName>
        <fullName evidence="2">AsmA domain-containing protein</fullName>
    </recommendedName>
</protein>
<reference evidence="3" key="1">
    <citation type="submission" date="2018-05" db="EMBL/GenBank/DDBJ databases">
        <authorList>
            <person name="Lanie J.A."/>
            <person name="Ng W.-L."/>
            <person name="Kazmierczak K.M."/>
            <person name="Andrzejewski T.M."/>
            <person name="Davidsen T.M."/>
            <person name="Wayne K.J."/>
            <person name="Tettelin H."/>
            <person name="Glass J.I."/>
            <person name="Rusch D."/>
            <person name="Podicherti R."/>
            <person name="Tsui H.-C.T."/>
            <person name="Winkler M.E."/>
        </authorList>
    </citation>
    <scope>NUCLEOTIDE SEQUENCE</scope>
</reference>
<evidence type="ECO:0000259" key="2">
    <source>
        <dbReference type="Pfam" id="PF05170"/>
    </source>
</evidence>
<keyword evidence="1" id="KW-0812">Transmembrane</keyword>
<feature type="domain" description="AsmA" evidence="2">
    <location>
        <begin position="63"/>
        <end position="178"/>
    </location>
</feature>
<organism evidence="3">
    <name type="scientific">marine metagenome</name>
    <dbReference type="NCBI Taxonomy" id="408172"/>
    <lineage>
        <taxon>unclassified sequences</taxon>
        <taxon>metagenomes</taxon>
        <taxon>ecological metagenomes</taxon>
    </lineage>
</organism>
<dbReference type="InterPro" id="IPR007844">
    <property type="entry name" value="AsmA"/>
</dbReference>
<keyword evidence="1" id="KW-1133">Transmembrane helix</keyword>
<evidence type="ECO:0000313" key="3">
    <source>
        <dbReference type="EMBL" id="SVE58902.1"/>
    </source>
</evidence>
<dbReference type="AlphaFoldDB" id="A0A383EPP4"/>
<proteinExistence type="predicted"/>
<evidence type="ECO:0000256" key="1">
    <source>
        <dbReference type="SAM" id="Phobius"/>
    </source>
</evidence>
<dbReference type="Pfam" id="PF05170">
    <property type="entry name" value="AsmA"/>
    <property type="match status" value="1"/>
</dbReference>
<keyword evidence="1" id="KW-0472">Membrane</keyword>